<keyword evidence="1" id="KW-0677">Repeat</keyword>
<feature type="repeat" description="TPR" evidence="3">
    <location>
        <begin position="600"/>
        <end position="633"/>
    </location>
</feature>
<dbReference type="InterPro" id="IPR019734">
    <property type="entry name" value="TPR_rpt"/>
</dbReference>
<feature type="domain" description="Novel STAND NTPase 3" evidence="4">
    <location>
        <begin position="57"/>
        <end position="129"/>
    </location>
</feature>
<dbReference type="InterPro" id="IPR013105">
    <property type="entry name" value="TPR_2"/>
</dbReference>
<proteinExistence type="predicted"/>
<dbReference type="PROSITE" id="PS50005">
    <property type="entry name" value="TPR"/>
    <property type="match status" value="11"/>
</dbReference>
<evidence type="ECO:0000313" key="6">
    <source>
        <dbReference type="Proteomes" id="UP000715781"/>
    </source>
</evidence>
<feature type="repeat" description="TPR" evidence="3">
    <location>
        <begin position="804"/>
        <end position="837"/>
    </location>
</feature>
<keyword evidence="2 3" id="KW-0802">TPR repeat</keyword>
<feature type="repeat" description="TPR" evidence="3">
    <location>
        <begin position="499"/>
        <end position="532"/>
    </location>
</feature>
<dbReference type="Pfam" id="PF20720">
    <property type="entry name" value="nSTAND3"/>
    <property type="match status" value="1"/>
</dbReference>
<feature type="repeat" description="TPR" evidence="3">
    <location>
        <begin position="736"/>
        <end position="769"/>
    </location>
</feature>
<dbReference type="InterPro" id="IPR011990">
    <property type="entry name" value="TPR-like_helical_dom_sf"/>
</dbReference>
<dbReference type="Pfam" id="PF00515">
    <property type="entry name" value="TPR_1"/>
    <property type="match status" value="6"/>
</dbReference>
<dbReference type="PROSITE" id="PS50293">
    <property type="entry name" value="TPR_REGION"/>
    <property type="match status" value="7"/>
</dbReference>
<dbReference type="SMART" id="SM00028">
    <property type="entry name" value="TPR"/>
    <property type="match status" value="13"/>
</dbReference>
<feature type="repeat" description="TPR" evidence="3">
    <location>
        <begin position="770"/>
        <end position="803"/>
    </location>
</feature>
<comment type="caution">
    <text evidence="5">The sequence shown here is derived from an EMBL/GenBank/DDBJ whole genome shotgun (WGS) entry which is preliminary data.</text>
</comment>
<protein>
    <submittedName>
        <fullName evidence="5">Tetratricopeptide repeat protein</fullName>
    </submittedName>
</protein>
<evidence type="ECO:0000256" key="3">
    <source>
        <dbReference type="PROSITE-ProRule" id="PRU00339"/>
    </source>
</evidence>
<dbReference type="InterPro" id="IPR051685">
    <property type="entry name" value="Ycf3/AcsC/BcsC/TPR_MFPF"/>
</dbReference>
<dbReference type="Pfam" id="PF13181">
    <property type="entry name" value="TPR_8"/>
    <property type="match status" value="1"/>
</dbReference>
<name>A0A951Q4E7_9NOST</name>
<feature type="repeat" description="TPR" evidence="3">
    <location>
        <begin position="533"/>
        <end position="566"/>
    </location>
</feature>
<reference evidence="5" key="2">
    <citation type="journal article" date="2022" name="Microbiol. Resour. Announc.">
        <title>Metagenome Sequencing to Explore Phylogenomics of Terrestrial Cyanobacteria.</title>
        <authorList>
            <person name="Ward R.D."/>
            <person name="Stajich J.E."/>
            <person name="Johansen J.R."/>
            <person name="Huntemann M."/>
            <person name="Clum A."/>
            <person name="Foster B."/>
            <person name="Foster B."/>
            <person name="Roux S."/>
            <person name="Palaniappan K."/>
            <person name="Varghese N."/>
            <person name="Mukherjee S."/>
            <person name="Reddy T.B.K."/>
            <person name="Daum C."/>
            <person name="Copeland A."/>
            <person name="Chen I.A."/>
            <person name="Ivanova N.N."/>
            <person name="Kyrpides N.C."/>
            <person name="Shapiro N."/>
            <person name="Eloe-Fadrosh E.A."/>
            <person name="Pietrasiak N."/>
        </authorList>
    </citation>
    <scope>NUCLEOTIDE SEQUENCE</scope>
    <source>
        <strain evidence="5">JT2-VF2</strain>
    </source>
</reference>
<evidence type="ECO:0000256" key="2">
    <source>
        <dbReference type="ARBA" id="ARBA00022803"/>
    </source>
</evidence>
<dbReference type="InterPro" id="IPR027417">
    <property type="entry name" value="P-loop_NTPase"/>
</dbReference>
<evidence type="ECO:0000259" key="4">
    <source>
        <dbReference type="Pfam" id="PF20720"/>
    </source>
</evidence>
<evidence type="ECO:0000313" key="5">
    <source>
        <dbReference type="EMBL" id="MBW4565117.1"/>
    </source>
</evidence>
<feature type="repeat" description="TPR" evidence="3">
    <location>
        <begin position="465"/>
        <end position="498"/>
    </location>
</feature>
<feature type="repeat" description="TPR" evidence="3">
    <location>
        <begin position="668"/>
        <end position="701"/>
    </location>
</feature>
<dbReference type="NCBIfam" id="NF047558">
    <property type="entry name" value="TPR_END_plus"/>
    <property type="match status" value="1"/>
</dbReference>
<feature type="repeat" description="TPR" evidence="3">
    <location>
        <begin position="634"/>
        <end position="667"/>
    </location>
</feature>
<evidence type="ECO:0000256" key="1">
    <source>
        <dbReference type="ARBA" id="ARBA00022737"/>
    </source>
</evidence>
<feature type="repeat" description="TPR" evidence="3">
    <location>
        <begin position="702"/>
        <end position="735"/>
    </location>
</feature>
<feature type="repeat" description="TPR" evidence="3">
    <location>
        <begin position="431"/>
        <end position="464"/>
    </location>
</feature>
<gene>
    <name evidence="5" type="ORF">KME32_29280</name>
</gene>
<dbReference type="Pfam" id="PF13414">
    <property type="entry name" value="TPR_11"/>
    <property type="match status" value="2"/>
</dbReference>
<dbReference type="EMBL" id="JAHHHN010000031">
    <property type="protein sequence ID" value="MBW4565117.1"/>
    <property type="molecule type" value="Genomic_DNA"/>
</dbReference>
<dbReference type="Pfam" id="PF07719">
    <property type="entry name" value="TPR_2"/>
    <property type="match status" value="1"/>
</dbReference>
<dbReference type="Gene3D" id="3.40.50.300">
    <property type="entry name" value="P-loop containing nucleotide triphosphate hydrolases"/>
    <property type="match status" value="1"/>
</dbReference>
<dbReference type="PANTHER" id="PTHR44943">
    <property type="entry name" value="CELLULOSE SYNTHASE OPERON PROTEIN C"/>
    <property type="match status" value="1"/>
</dbReference>
<dbReference type="InterPro" id="IPR049050">
    <property type="entry name" value="nSTAND3"/>
</dbReference>
<dbReference type="SUPFAM" id="SSF52540">
    <property type="entry name" value="P-loop containing nucleoside triphosphate hydrolases"/>
    <property type="match status" value="1"/>
</dbReference>
<dbReference type="Gene3D" id="1.25.40.10">
    <property type="entry name" value="Tetratricopeptide repeat domain"/>
    <property type="match status" value="6"/>
</dbReference>
<organism evidence="5 6">
    <name type="scientific">Mojavia pulchra JT2-VF2</name>
    <dbReference type="NCBI Taxonomy" id="287848"/>
    <lineage>
        <taxon>Bacteria</taxon>
        <taxon>Bacillati</taxon>
        <taxon>Cyanobacteriota</taxon>
        <taxon>Cyanophyceae</taxon>
        <taxon>Nostocales</taxon>
        <taxon>Nostocaceae</taxon>
    </lineage>
</organism>
<dbReference type="PANTHER" id="PTHR44943:SF8">
    <property type="entry name" value="TPR REPEAT-CONTAINING PROTEIN MJ0263"/>
    <property type="match status" value="1"/>
</dbReference>
<dbReference type="SUPFAM" id="SSF48452">
    <property type="entry name" value="TPR-like"/>
    <property type="match status" value="2"/>
</dbReference>
<sequence>MWRQRQRRIPAENFAFEVIKPQSSDLMQRILGGDDKDPLADRNITYQNRVANRNIRRELQQQLEEYRWVLIVGRTGLGKTREATELAKHLNQAGWTVLYLKPNEWLDIPARLPRSIDGDRKLLFFLDDLNQKIFRSYEEISPEAEKSLVEKFTVPLQQRLLDTLTKYEYFCGKAEIRVIATARNEKQPDFLEETSAWEKLQWEKYPKLWQQFRLYELPEPEDQAIVDVLTVTVPKTNIPTQPQQYPELARRNDATFRNVVENLQRLRNDGLPLNSDTYRESLGKTWRNRYQESIQRYPASRYIYDAVDLLRQFDLPLYRFIVEATARMLAGGNCWQRLRYRWQIKAAINFLIHAERILEPRDGQIEAKGIHIEAREYALAFTQLMLKLADQHPTEMQRLLLNFGVEMSLLSHHQEAIACWDKTIEIQPNYYQAWGNRGIALSRLGRFADAIAAYDKMLVIKPDDYLAWYYRGNVLDEDGQHEGAIASYDKAVAIKPDLHQAWNNRGIALRNLGRHEEALTSYNQAIAIIPNLHQAWVNRGNALRNLGQFAEAIESYNQALAIKPEDNYSWYSRGNSLKNLGELEAAIASYDQALAIQPNEEAWYNRGHALGDLGRYEDAVTSYEQALLIEPNKHEAWYNRGNILFNLGRYEDAITSYDRAISIKPDKDEAWNNRGNALFNLGKYEEAVKSYDQALLIKSDKHKAWKNRGNALFNLGKYEDAVKSYNQALSIKPNKHEAWYNRGNALRNLGRYEDAVKSYDQALSIKPDKHEAWNNRGLALTHLEQYQDAIASYDQALLIKPDKHEAWYNKACCYGLLSNADLAIANLQQVIKLNPDECREMAKTDSDFDKIREDRRFQTLVMG</sequence>
<dbReference type="AlphaFoldDB" id="A0A951Q4E7"/>
<dbReference type="Proteomes" id="UP000715781">
    <property type="component" value="Unassembled WGS sequence"/>
</dbReference>
<accession>A0A951Q4E7</accession>
<reference evidence="5" key="1">
    <citation type="submission" date="2021-05" db="EMBL/GenBank/DDBJ databases">
        <authorList>
            <person name="Pietrasiak N."/>
            <person name="Ward R."/>
            <person name="Stajich J.E."/>
            <person name="Kurbessoian T."/>
        </authorList>
    </citation>
    <scope>NUCLEOTIDE SEQUENCE</scope>
    <source>
        <strain evidence="5">JT2-VF2</strain>
    </source>
</reference>